<name>A0ABV8UMF6_9PROT</name>
<dbReference type="NCBIfam" id="TIGR02246">
    <property type="entry name" value="SgcJ/EcaC family oxidoreductase"/>
    <property type="match status" value="1"/>
</dbReference>
<proteinExistence type="predicted"/>
<gene>
    <name evidence="2" type="ORF">ACFOW6_13010</name>
</gene>
<sequence length="141" mass="16240">MDSDEQAIETTMGKLLEGFRRRDADILTDVYSEDADWTNAFGRTLKGRDAIVDYLRELFADPNFSDGEMQGAPQVEARQISENVVLIKTHMEISGQKTVEGDTLPTRRNHSLKVLRRQNDNSWQIISEIYMDARDEVTHRH</sequence>
<evidence type="ECO:0000313" key="2">
    <source>
        <dbReference type="EMBL" id="MFC4352463.1"/>
    </source>
</evidence>
<dbReference type="InterPro" id="IPR011944">
    <property type="entry name" value="Steroid_delta5-4_isomerase"/>
</dbReference>
<feature type="domain" description="SnoaL-like" evidence="1">
    <location>
        <begin position="15"/>
        <end position="94"/>
    </location>
</feature>
<dbReference type="Pfam" id="PF12680">
    <property type="entry name" value="SnoaL_2"/>
    <property type="match status" value="1"/>
</dbReference>
<dbReference type="RefSeq" id="WP_382422815.1">
    <property type="nucleotide sequence ID" value="NZ_JBHSCW010000007.1"/>
</dbReference>
<keyword evidence="3" id="KW-1185">Reference proteome</keyword>
<organism evidence="2 3">
    <name type="scientific">Fodinicurvata halophila</name>
    <dbReference type="NCBI Taxonomy" id="1419723"/>
    <lineage>
        <taxon>Bacteria</taxon>
        <taxon>Pseudomonadati</taxon>
        <taxon>Pseudomonadota</taxon>
        <taxon>Alphaproteobacteria</taxon>
        <taxon>Rhodospirillales</taxon>
        <taxon>Rhodovibrionaceae</taxon>
        <taxon>Fodinicurvata</taxon>
    </lineage>
</organism>
<comment type="caution">
    <text evidence="2">The sequence shown here is derived from an EMBL/GenBank/DDBJ whole genome shotgun (WGS) entry which is preliminary data.</text>
</comment>
<dbReference type="EMBL" id="JBHSCW010000007">
    <property type="protein sequence ID" value="MFC4352463.1"/>
    <property type="molecule type" value="Genomic_DNA"/>
</dbReference>
<evidence type="ECO:0000313" key="3">
    <source>
        <dbReference type="Proteomes" id="UP001595799"/>
    </source>
</evidence>
<dbReference type="InterPro" id="IPR037401">
    <property type="entry name" value="SnoaL-like"/>
</dbReference>
<dbReference type="InterPro" id="IPR032710">
    <property type="entry name" value="NTF2-like_dom_sf"/>
</dbReference>
<reference evidence="3" key="1">
    <citation type="journal article" date="2019" name="Int. J. Syst. Evol. Microbiol.">
        <title>The Global Catalogue of Microorganisms (GCM) 10K type strain sequencing project: providing services to taxonomists for standard genome sequencing and annotation.</title>
        <authorList>
            <consortium name="The Broad Institute Genomics Platform"/>
            <consortium name="The Broad Institute Genome Sequencing Center for Infectious Disease"/>
            <person name="Wu L."/>
            <person name="Ma J."/>
        </authorList>
    </citation>
    <scope>NUCLEOTIDE SEQUENCE [LARGE SCALE GENOMIC DNA]</scope>
    <source>
        <strain evidence="3">CECT 8472</strain>
    </source>
</reference>
<evidence type="ECO:0000259" key="1">
    <source>
        <dbReference type="Pfam" id="PF12680"/>
    </source>
</evidence>
<dbReference type="Gene3D" id="3.10.450.50">
    <property type="match status" value="1"/>
</dbReference>
<protein>
    <submittedName>
        <fullName evidence="2">YybH family protein</fullName>
    </submittedName>
</protein>
<accession>A0ABV8UMF6</accession>
<dbReference type="SUPFAM" id="SSF54427">
    <property type="entry name" value="NTF2-like"/>
    <property type="match status" value="1"/>
</dbReference>
<dbReference type="Proteomes" id="UP001595799">
    <property type="component" value="Unassembled WGS sequence"/>
</dbReference>